<keyword evidence="5 9" id="KW-0067">ATP-binding</keyword>
<dbReference type="InterPro" id="IPR017871">
    <property type="entry name" value="ABC_transporter-like_CS"/>
</dbReference>
<evidence type="ECO:0000256" key="1">
    <source>
        <dbReference type="ARBA" id="ARBA00004202"/>
    </source>
</evidence>
<evidence type="ECO:0000256" key="2">
    <source>
        <dbReference type="ARBA" id="ARBA00022448"/>
    </source>
</evidence>
<feature type="non-terminal residue" evidence="9">
    <location>
        <position position="166"/>
    </location>
</feature>
<organism evidence="9 10">
    <name type="scientific">Candidatus Sphingobacterium stercoripullorum</name>
    <dbReference type="NCBI Taxonomy" id="2838759"/>
    <lineage>
        <taxon>Bacteria</taxon>
        <taxon>Pseudomonadati</taxon>
        <taxon>Bacteroidota</taxon>
        <taxon>Sphingobacteriia</taxon>
        <taxon>Sphingobacteriales</taxon>
        <taxon>Sphingobacteriaceae</taxon>
        <taxon>Sphingobacterium</taxon>
    </lineage>
</organism>
<reference evidence="9" key="2">
    <citation type="submission" date="2021-04" db="EMBL/GenBank/DDBJ databases">
        <authorList>
            <person name="Gilroy R."/>
        </authorList>
    </citation>
    <scope>NUCLEOTIDE SEQUENCE</scope>
    <source>
        <strain evidence="9">1719</strain>
    </source>
</reference>
<reference evidence="9" key="1">
    <citation type="journal article" date="2021" name="PeerJ">
        <title>Extensive microbial diversity within the chicken gut microbiome revealed by metagenomics and culture.</title>
        <authorList>
            <person name="Gilroy R."/>
            <person name="Ravi A."/>
            <person name="Getino M."/>
            <person name="Pursley I."/>
            <person name="Horton D.L."/>
            <person name="Alikhan N.F."/>
            <person name="Baker D."/>
            <person name="Gharbi K."/>
            <person name="Hall N."/>
            <person name="Watson M."/>
            <person name="Adriaenssens E.M."/>
            <person name="Foster-Nyarko E."/>
            <person name="Jarju S."/>
            <person name="Secka A."/>
            <person name="Antonio M."/>
            <person name="Oren A."/>
            <person name="Chaudhuri R.R."/>
            <person name="La Ragione R."/>
            <person name="Hildebrand F."/>
            <person name="Pallen M.J."/>
        </authorList>
    </citation>
    <scope>NUCLEOTIDE SEQUENCE</scope>
    <source>
        <strain evidence="9">1719</strain>
    </source>
</reference>
<dbReference type="GO" id="GO:0005524">
    <property type="term" value="F:ATP binding"/>
    <property type="evidence" value="ECO:0007669"/>
    <property type="project" value="UniProtKB-KW"/>
</dbReference>
<evidence type="ECO:0000313" key="9">
    <source>
        <dbReference type="EMBL" id="HIX54600.1"/>
    </source>
</evidence>
<dbReference type="InterPro" id="IPR003439">
    <property type="entry name" value="ABC_transporter-like_ATP-bd"/>
</dbReference>
<evidence type="ECO:0000259" key="8">
    <source>
        <dbReference type="Pfam" id="PF00005"/>
    </source>
</evidence>
<accession>A0A9D1W8Y0</accession>
<evidence type="ECO:0000256" key="4">
    <source>
        <dbReference type="ARBA" id="ARBA00022741"/>
    </source>
</evidence>
<dbReference type="GO" id="GO:0016887">
    <property type="term" value="F:ATP hydrolysis activity"/>
    <property type="evidence" value="ECO:0007669"/>
    <property type="project" value="InterPro"/>
</dbReference>
<keyword evidence="3" id="KW-1003">Cell membrane</keyword>
<dbReference type="AlphaFoldDB" id="A0A9D1W8Y0"/>
<gene>
    <name evidence="9" type="ORF">H9853_06210</name>
</gene>
<dbReference type="PROSITE" id="PS00211">
    <property type="entry name" value="ABC_TRANSPORTER_1"/>
    <property type="match status" value="1"/>
</dbReference>
<keyword evidence="7" id="KW-0472">Membrane</keyword>
<dbReference type="InterPro" id="IPR051535">
    <property type="entry name" value="Siderophore_ABC-ATPase"/>
</dbReference>
<evidence type="ECO:0000256" key="6">
    <source>
        <dbReference type="ARBA" id="ARBA00023065"/>
    </source>
</evidence>
<protein>
    <submittedName>
        <fullName evidence="9">ATP-binding cassette domain-containing protein</fullName>
    </submittedName>
</protein>
<evidence type="ECO:0000256" key="3">
    <source>
        <dbReference type="ARBA" id="ARBA00022475"/>
    </source>
</evidence>
<sequence>MITFNEISKSYGSRVILDSITDKITPQAITALVGTNGAGKSTLLSILSRLLEKDGGSVSLYDKNILDFKNKELAKKLSILRQSNNVELKLTVRELVGFGRFPYSQGRLTQRDQEIIDTALEFSELKEHENDYIDELSGGQRQRAFLAMIIAQDTDVILLYEPLNNL</sequence>
<comment type="caution">
    <text evidence="9">The sequence shown here is derived from an EMBL/GenBank/DDBJ whole genome shotgun (WGS) entry which is preliminary data.</text>
</comment>
<keyword evidence="4" id="KW-0547">Nucleotide-binding</keyword>
<dbReference type="SUPFAM" id="SSF52540">
    <property type="entry name" value="P-loop containing nucleoside triphosphate hydrolases"/>
    <property type="match status" value="1"/>
</dbReference>
<dbReference type="InterPro" id="IPR027417">
    <property type="entry name" value="P-loop_NTPase"/>
</dbReference>
<keyword evidence="6" id="KW-0406">Ion transport</keyword>
<proteinExistence type="predicted"/>
<evidence type="ECO:0000313" key="10">
    <source>
        <dbReference type="Proteomes" id="UP000824156"/>
    </source>
</evidence>
<dbReference type="Pfam" id="PF00005">
    <property type="entry name" value="ABC_tran"/>
    <property type="match status" value="1"/>
</dbReference>
<feature type="domain" description="ABC transporter" evidence="8">
    <location>
        <begin position="18"/>
        <end position="164"/>
    </location>
</feature>
<keyword evidence="2" id="KW-0813">Transport</keyword>
<dbReference type="PANTHER" id="PTHR42771">
    <property type="entry name" value="IRON(3+)-HYDROXAMATE IMPORT ATP-BINDING PROTEIN FHUC"/>
    <property type="match status" value="1"/>
</dbReference>
<dbReference type="GO" id="GO:0006811">
    <property type="term" value="P:monoatomic ion transport"/>
    <property type="evidence" value="ECO:0007669"/>
    <property type="project" value="UniProtKB-KW"/>
</dbReference>
<evidence type="ECO:0000256" key="5">
    <source>
        <dbReference type="ARBA" id="ARBA00022840"/>
    </source>
</evidence>
<dbReference type="Gene3D" id="3.40.50.300">
    <property type="entry name" value="P-loop containing nucleotide triphosphate hydrolases"/>
    <property type="match status" value="1"/>
</dbReference>
<comment type="subcellular location">
    <subcellularLocation>
        <location evidence="1">Cell membrane</location>
        <topology evidence="1">Peripheral membrane protein</topology>
    </subcellularLocation>
</comment>
<dbReference type="GO" id="GO:0005886">
    <property type="term" value="C:plasma membrane"/>
    <property type="evidence" value="ECO:0007669"/>
    <property type="project" value="UniProtKB-SubCell"/>
</dbReference>
<dbReference type="EMBL" id="DXEZ01000169">
    <property type="protein sequence ID" value="HIX54600.1"/>
    <property type="molecule type" value="Genomic_DNA"/>
</dbReference>
<evidence type="ECO:0000256" key="7">
    <source>
        <dbReference type="ARBA" id="ARBA00023136"/>
    </source>
</evidence>
<dbReference type="Proteomes" id="UP000824156">
    <property type="component" value="Unassembled WGS sequence"/>
</dbReference>
<dbReference type="PANTHER" id="PTHR42771:SF3">
    <property type="entry name" value="PETROBACTIN IMPORT ATP-BINDING PROTEIN YCLP"/>
    <property type="match status" value="1"/>
</dbReference>
<name>A0A9D1W8Y0_9SPHI</name>